<dbReference type="GO" id="GO:0000226">
    <property type="term" value="P:microtubule cytoskeleton organization"/>
    <property type="evidence" value="ECO:0007669"/>
    <property type="project" value="TreeGrafter"/>
</dbReference>
<dbReference type="SUPFAM" id="SSF47473">
    <property type="entry name" value="EF-hand"/>
    <property type="match status" value="1"/>
</dbReference>
<dbReference type="GO" id="GO:0030865">
    <property type="term" value="P:cortical cytoskeleton organization"/>
    <property type="evidence" value="ECO:0007669"/>
    <property type="project" value="TreeGrafter"/>
</dbReference>
<evidence type="ECO:0000256" key="2">
    <source>
        <dbReference type="ARBA" id="ARBA00022490"/>
    </source>
</evidence>
<sequence length="431" mass="49981">MSSFDSDDFTTPNSRYYDQLRAEKRVAVRQEILKKELAAMPGASDIRRFGSMIHNYAMLWGPEQQEVVTYHDFLKVKEATTGLMKTWCTAELFSFDKSISDSICDVGTLLQVMDSRITMTKYFLLMSQFDYNCDGMLEPYEFYEFYAKHIVALEPRLTEIKRKLEEEESKVMKTIVITKMNLFLDQARTGKYAIKDILASGVVQELDCLCNGSSRYDFTNWFCAENIEYILEEYNALAARSMDGLIRKENFVEFQPKVKNRIFLRRIYDYLSSAEANYAGIMDITLFCRFLLIMRTKSHPVCLRTIFYALDADDDGLISFSDLRLHFDELCELSRDRDPDATVPEASNFEPWANEIFDMVFADAKKGVIDLETWLRGPYVHFAALKLINSITFSDHETIEDRNLLITMDYDLEVLAVEDDEFETAPQSLSL</sequence>
<gene>
    <name evidence="5" type="ORF">L596_016789</name>
</gene>
<dbReference type="PANTHER" id="PTHR12085:SF3">
    <property type="entry name" value="SERINE_THREONINE-PROTEIN PHOSPHATASE 2A REGULATORY SUBUNIT B'' SUBUNIT GAMMA"/>
    <property type="match status" value="1"/>
</dbReference>
<dbReference type="GO" id="GO:0005737">
    <property type="term" value="C:cytoplasm"/>
    <property type="evidence" value="ECO:0007669"/>
    <property type="project" value="UniProtKB-SubCell"/>
</dbReference>
<evidence type="ECO:0000256" key="1">
    <source>
        <dbReference type="ARBA" id="ARBA00004496"/>
    </source>
</evidence>
<keyword evidence="3" id="KW-0106">Calcium</keyword>
<evidence type="ECO:0000313" key="5">
    <source>
        <dbReference type="EMBL" id="TKR83155.1"/>
    </source>
</evidence>
<dbReference type="GO" id="GO:0005819">
    <property type="term" value="C:spindle"/>
    <property type="evidence" value="ECO:0007669"/>
    <property type="project" value="TreeGrafter"/>
</dbReference>
<dbReference type="GO" id="GO:0035303">
    <property type="term" value="P:regulation of dephosphorylation"/>
    <property type="evidence" value="ECO:0007669"/>
    <property type="project" value="InterPro"/>
</dbReference>
<evidence type="ECO:0000313" key="6">
    <source>
        <dbReference type="Proteomes" id="UP000298663"/>
    </source>
</evidence>
<accession>A0A4V6A3I2</accession>
<comment type="subcellular location">
    <subcellularLocation>
        <location evidence="1">Cytoplasm</location>
    </subcellularLocation>
</comment>
<dbReference type="PROSITE" id="PS50222">
    <property type="entry name" value="EF_HAND_2"/>
    <property type="match status" value="1"/>
</dbReference>
<dbReference type="Gene3D" id="1.10.238.10">
    <property type="entry name" value="EF-hand"/>
    <property type="match status" value="1"/>
</dbReference>
<dbReference type="PANTHER" id="PTHR12085">
    <property type="entry name" value="SERINE/THREONINE-PROTEIN PHOSPHATASE 2A REGULATORY SUBUNIT B'' SUBUNIT GAMMA"/>
    <property type="match status" value="1"/>
</dbReference>
<dbReference type="PROSITE" id="PS00018">
    <property type="entry name" value="EF_HAND_1"/>
    <property type="match status" value="2"/>
</dbReference>
<reference evidence="5 6" key="2">
    <citation type="journal article" date="2019" name="G3 (Bethesda)">
        <title>Hybrid Assembly of the Genome of the Entomopathogenic Nematode Steinernema carpocapsae Identifies the X-Chromosome.</title>
        <authorList>
            <person name="Serra L."/>
            <person name="Macchietto M."/>
            <person name="Macias-Munoz A."/>
            <person name="McGill C.J."/>
            <person name="Rodriguez I.M."/>
            <person name="Rodriguez B."/>
            <person name="Murad R."/>
            <person name="Mortazavi A."/>
        </authorList>
    </citation>
    <scope>NUCLEOTIDE SEQUENCE [LARGE SCALE GENOMIC DNA]</scope>
    <source>
        <strain evidence="5 6">ALL</strain>
    </source>
</reference>
<feature type="domain" description="EF-hand" evidence="4">
    <location>
        <begin position="298"/>
        <end position="333"/>
    </location>
</feature>
<organism evidence="5 6">
    <name type="scientific">Steinernema carpocapsae</name>
    <name type="common">Entomopathogenic nematode</name>
    <dbReference type="NCBI Taxonomy" id="34508"/>
    <lineage>
        <taxon>Eukaryota</taxon>
        <taxon>Metazoa</taxon>
        <taxon>Ecdysozoa</taxon>
        <taxon>Nematoda</taxon>
        <taxon>Chromadorea</taxon>
        <taxon>Rhabditida</taxon>
        <taxon>Tylenchina</taxon>
        <taxon>Panagrolaimomorpha</taxon>
        <taxon>Strongyloidoidea</taxon>
        <taxon>Steinernematidae</taxon>
        <taxon>Steinernema</taxon>
    </lineage>
</organism>
<dbReference type="GO" id="GO:0005509">
    <property type="term" value="F:calcium ion binding"/>
    <property type="evidence" value="ECO:0007669"/>
    <property type="project" value="InterPro"/>
</dbReference>
<dbReference type="InterPro" id="IPR011992">
    <property type="entry name" value="EF-hand-dom_pair"/>
</dbReference>
<comment type="caution">
    <text evidence="5">The sequence shown here is derived from an EMBL/GenBank/DDBJ whole genome shotgun (WGS) entry which is preliminary data.</text>
</comment>
<dbReference type="STRING" id="34508.A0A4V6A3I2"/>
<dbReference type="OrthoDB" id="10265007at2759"/>
<dbReference type="InterPro" id="IPR039865">
    <property type="entry name" value="PPP2R3C"/>
</dbReference>
<dbReference type="AlphaFoldDB" id="A0A4V6A3I2"/>
<keyword evidence="6" id="KW-1185">Reference proteome</keyword>
<name>A0A4V6A3I2_STECR</name>
<dbReference type="GO" id="GO:0005813">
    <property type="term" value="C:centrosome"/>
    <property type="evidence" value="ECO:0007669"/>
    <property type="project" value="TreeGrafter"/>
</dbReference>
<reference evidence="5 6" key="1">
    <citation type="journal article" date="2015" name="Genome Biol.">
        <title>Comparative genomics of Steinernema reveals deeply conserved gene regulatory networks.</title>
        <authorList>
            <person name="Dillman A.R."/>
            <person name="Macchietto M."/>
            <person name="Porter C.F."/>
            <person name="Rogers A."/>
            <person name="Williams B."/>
            <person name="Antoshechkin I."/>
            <person name="Lee M.M."/>
            <person name="Goodwin Z."/>
            <person name="Lu X."/>
            <person name="Lewis E.E."/>
            <person name="Goodrich-Blair H."/>
            <person name="Stock S.P."/>
            <person name="Adams B.J."/>
            <person name="Sternberg P.W."/>
            <person name="Mortazavi A."/>
        </authorList>
    </citation>
    <scope>NUCLEOTIDE SEQUENCE [LARGE SCALE GENOMIC DNA]</scope>
    <source>
        <strain evidence="5 6">ALL</strain>
    </source>
</reference>
<evidence type="ECO:0000256" key="3">
    <source>
        <dbReference type="ARBA" id="ARBA00022837"/>
    </source>
</evidence>
<dbReference type="InterPro" id="IPR002048">
    <property type="entry name" value="EF_hand_dom"/>
</dbReference>
<keyword evidence="2" id="KW-0963">Cytoplasm</keyword>
<proteinExistence type="predicted"/>
<dbReference type="InterPro" id="IPR018247">
    <property type="entry name" value="EF_Hand_1_Ca_BS"/>
</dbReference>
<dbReference type="Proteomes" id="UP000298663">
    <property type="component" value="Unassembled WGS sequence"/>
</dbReference>
<evidence type="ECO:0000259" key="4">
    <source>
        <dbReference type="PROSITE" id="PS50222"/>
    </source>
</evidence>
<protein>
    <recommendedName>
        <fullName evidence="4">EF-hand domain-containing protein</fullName>
    </recommendedName>
</protein>
<dbReference type="EMBL" id="AZBU02000004">
    <property type="protein sequence ID" value="TKR83155.1"/>
    <property type="molecule type" value="Genomic_DNA"/>
</dbReference>